<evidence type="ECO:0000313" key="2">
    <source>
        <dbReference type="Proteomes" id="UP000054047"/>
    </source>
</evidence>
<name>A0A0C2GTX5_9BILA</name>
<evidence type="ECO:0000313" key="1">
    <source>
        <dbReference type="EMBL" id="KIH62434.1"/>
    </source>
</evidence>
<dbReference type="AlphaFoldDB" id="A0A0C2GTX5"/>
<accession>A0A0C2GTX5</accession>
<organism evidence="1 2">
    <name type="scientific">Ancylostoma duodenale</name>
    <dbReference type="NCBI Taxonomy" id="51022"/>
    <lineage>
        <taxon>Eukaryota</taxon>
        <taxon>Metazoa</taxon>
        <taxon>Ecdysozoa</taxon>
        <taxon>Nematoda</taxon>
        <taxon>Chromadorea</taxon>
        <taxon>Rhabditida</taxon>
        <taxon>Rhabditina</taxon>
        <taxon>Rhabditomorpha</taxon>
        <taxon>Strongyloidea</taxon>
        <taxon>Ancylostomatidae</taxon>
        <taxon>Ancylostomatinae</taxon>
        <taxon>Ancylostoma</taxon>
    </lineage>
</organism>
<reference evidence="1 2" key="1">
    <citation type="submission" date="2013-12" db="EMBL/GenBank/DDBJ databases">
        <title>Draft genome of the parsitic nematode Ancylostoma duodenale.</title>
        <authorList>
            <person name="Mitreva M."/>
        </authorList>
    </citation>
    <scope>NUCLEOTIDE SEQUENCE [LARGE SCALE GENOMIC DNA]</scope>
    <source>
        <strain evidence="1 2">Zhejiang</strain>
    </source>
</reference>
<dbReference type="OrthoDB" id="10501335at2759"/>
<keyword evidence="2" id="KW-1185">Reference proteome</keyword>
<sequence length="75" mass="8175">MRSGFSILTFTGVPSELTKVLMQNTSLNPTYTPKRLCFASGGAYTASNTRELLTEGFTVTADVHIEQESEGKSQK</sequence>
<dbReference type="EMBL" id="KN729310">
    <property type="protein sequence ID" value="KIH62434.1"/>
    <property type="molecule type" value="Genomic_DNA"/>
</dbReference>
<proteinExistence type="predicted"/>
<gene>
    <name evidence="1" type="ORF">ANCDUO_07283</name>
</gene>
<dbReference type="Proteomes" id="UP000054047">
    <property type="component" value="Unassembled WGS sequence"/>
</dbReference>
<protein>
    <submittedName>
        <fullName evidence="1">Uncharacterized protein</fullName>
    </submittedName>
</protein>